<dbReference type="NCBIfam" id="NF008984">
    <property type="entry name" value="PRK12330.1"/>
    <property type="match status" value="1"/>
</dbReference>
<dbReference type="OrthoDB" id="9760256at2"/>
<dbReference type="GO" id="GO:0006094">
    <property type="term" value="P:gluconeogenesis"/>
    <property type="evidence" value="ECO:0007669"/>
    <property type="project" value="TreeGrafter"/>
</dbReference>
<dbReference type="Proteomes" id="UP000318422">
    <property type="component" value="Unassembled WGS sequence"/>
</dbReference>
<evidence type="ECO:0000313" key="3">
    <source>
        <dbReference type="EMBL" id="GEC95386.1"/>
    </source>
</evidence>
<dbReference type="Gene3D" id="3.20.20.70">
    <property type="entry name" value="Aldolase class I"/>
    <property type="match status" value="1"/>
</dbReference>
<dbReference type="PROSITE" id="PS50991">
    <property type="entry name" value="PYR_CT"/>
    <property type="match status" value="1"/>
</dbReference>
<dbReference type="InterPro" id="IPR013785">
    <property type="entry name" value="Aldolase_TIM"/>
</dbReference>
<dbReference type="CDD" id="cd07937">
    <property type="entry name" value="DRE_TIM_PC_TC_5S"/>
    <property type="match status" value="1"/>
</dbReference>
<dbReference type="InterPro" id="IPR000891">
    <property type="entry name" value="PYR_CT"/>
</dbReference>
<dbReference type="InterPro" id="IPR055268">
    <property type="entry name" value="PCB-like"/>
</dbReference>
<name>A0A4Y4CST6_ZOORA</name>
<dbReference type="SUPFAM" id="SSF51569">
    <property type="entry name" value="Aldolase"/>
    <property type="match status" value="1"/>
</dbReference>
<evidence type="ECO:0000259" key="2">
    <source>
        <dbReference type="PROSITE" id="PS50991"/>
    </source>
</evidence>
<dbReference type="PANTHER" id="PTHR43778:SF2">
    <property type="entry name" value="PYRUVATE CARBOXYLASE, MITOCHONDRIAL"/>
    <property type="match status" value="1"/>
</dbReference>
<dbReference type="GO" id="GO:0005737">
    <property type="term" value="C:cytoplasm"/>
    <property type="evidence" value="ECO:0007669"/>
    <property type="project" value="TreeGrafter"/>
</dbReference>
<keyword evidence="4" id="KW-1185">Reference proteome</keyword>
<evidence type="ECO:0000313" key="4">
    <source>
        <dbReference type="Proteomes" id="UP000318422"/>
    </source>
</evidence>
<feature type="domain" description="Pyruvate carboxyltransferase" evidence="2">
    <location>
        <begin position="5"/>
        <end position="267"/>
    </location>
</feature>
<dbReference type="InterPro" id="IPR003379">
    <property type="entry name" value="Carboxylase_cons_dom"/>
</dbReference>
<accession>A0A4Y4CST6</accession>
<comment type="caution">
    <text evidence="3">The sequence shown here is derived from an EMBL/GenBank/DDBJ whole genome shotgun (WGS) entry which is preliminary data.</text>
</comment>
<evidence type="ECO:0000256" key="1">
    <source>
        <dbReference type="SAM" id="MobiDB-lite"/>
    </source>
</evidence>
<protein>
    <submittedName>
        <fullName evidence="3">Pyruvate carboxylase subunit B</fullName>
    </submittedName>
</protein>
<keyword evidence="3" id="KW-0670">Pyruvate</keyword>
<dbReference type="Pfam" id="PF00682">
    <property type="entry name" value="HMGL-like"/>
    <property type="match status" value="1"/>
</dbReference>
<reference evidence="3 4" key="1">
    <citation type="submission" date="2019-06" db="EMBL/GenBank/DDBJ databases">
        <title>Whole genome shotgun sequence of Zoogloea ramigera NBRC 15342.</title>
        <authorList>
            <person name="Hosoyama A."/>
            <person name="Uohara A."/>
            <person name="Ohji S."/>
            <person name="Ichikawa N."/>
        </authorList>
    </citation>
    <scope>NUCLEOTIDE SEQUENCE [LARGE SCALE GENOMIC DNA]</scope>
    <source>
        <strain evidence="3 4">NBRC 15342</strain>
    </source>
</reference>
<dbReference type="Pfam" id="PF02436">
    <property type="entry name" value="PYC_OADA"/>
    <property type="match status" value="1"/>
</dbReference>
<dbReference type="RefSeq" id="WP_141350830.1">
    <property type="nucleotide sequence ID" value="NZ_BJNV01000019.1"/>
</dbReference>
<dbReference type="PANTHER" id="PTHR43778">
    <property type="entry name" value="PYRUVATE CARBOXYLASE"/>
    <property type="match status" value="1"/>
</dbReference>
<dbReference type="NCBIfam" id="NF006761">
    <property type="entry name" value="PRK09282.1"/>
    <property type="match status" value="1"/>
</dbReference>
<sequence>MAKTIEITELALRDAHQSLLATRMALEDMLPACEDIDQAGYWSVECWGGATFDACIRFLNEDPWERLRTFRRLLPNSRLQMLLRGQNLLGYRHYEDSVVDRFVDKAAENGMDVFRVFDALNDLRNIRHSVQAVRRNGKHAQGTICYTVSPLHTVQGFVDMARGLVDMGCDSLCIKDMAALLKPQPAYDIVKGIKEACGEAVRVHVHTHATTGVTLVSLMKAIEAGADCVDTAISSLSLGPGHNPTESLVEMLEGTDFATRVDKARLHRIKDHFDAVRPRYREFMSNITGVDTDIFDSQIPGGMISNMESQLKQQKAAHRLKEVLAEVPNVRRDAGYPPLVTPSSQIVGTQAVFNVMMGRYKAMSGEFADLMLGYYGSTSGERDPEVMALATRQSGKAPITERPADLLEPEWQTLRDTAVALPGCDGSDEDVLTYAMFPQVGAKFFETRAAGPRNLGHAPDAADAGQPAVPPVERRKGPVRSEVVYEVKLNGRSHRVSVAPAD</sequence>
<dbReference type="SUPFAM" id="SSF89000">
    <property type="entry name" value="post-HMGL domain-like"/>
    <property type="match status" value="1"/>
</dbReference>
<dbReference type="EMBL" id="BJNV01000019">
    <property type="protein sequence ID" value="GEC95386.1"/>
    <property type="molecule type" value="Genomic_DNA"/>
</dbReference>
<dbReference type="GO" id="GO:0004736">
    <property type="term" value="F:pyruvate carboxylase activity"/>
    <property type="evidence" value="ECO:0007669"/>
    <property type="project" value="TreeGrafter"/>
</dbReference>
<gene>
    <name evidence="3" type="ORF">ZRA01_14590</name>
</gene>
<proteinExistence type="predicted"/>
<dbReference type="AlphaFoldDB" id="A0A4Y4CST6"/>
<organism evidence="3 4">
    <name type="scientific">Zoogloea ramigera</name>
    <dbReference type="NCBI Taxonomy" id="350"/>
    <lineage>
        <taxon>Bacteria</taxon>
        <taxon>Pseudomonadati</taxon>
        <taxon>Pseudomonadota</taxon>
        <taxon>Betaproteobacteria</taxon>
        <taxon>Rhodocyclales</taxon>
        <taxon>Zoogloeaceae</taxon>
        <taxon>Zoogloea</taxon>
    </lineage>
</organism>
<feature type="region of interest" description="Disordered" evidence="1">
    <location>
        <begin position="454"/>
        <end position="477"/>
    </location>
</feature>